<keyword evidence="5" id="KW-0560">Oxidoreductase</keyword>
<gene>
    <name evidence="5" type="ORF">BAR24066_07022</name>
</gene>
<evidence type="ECO:0000256" key="1">
    <source>
        <dbReference type="ARBA" id="ARBA00001974"/>
    </source>
</evidence>
<dbReference type="InterPro" id="IPR036188">
    <property type="entry name" value="FAD/NAD-bd_sf"/>
</dbReference>
<organism evidence="5 6">
    <name type="scientific">Burkholderia arboris</name>
    <dbReference type="NCBI Taxonomy" id="488730"/>
    <lineage>
        <taxon>Bacteria</taxon>
        <taxon>Pseudomonadati</taxon>
        <taxon>Pseudomonadota</taxon>
        <taxon>Betaproteobacteria</taxon>
        <taxon>Burkholderiales</taxon>
        <taxon>Burkholderiaceae</taxon>
        <taxon>Burkholderia</taxon>
        <taxon>Burkholderia cepacia complex</taxon>
    </lineage>
</organism>
<evidence type="ECO:0000313" key="6">
    <source>
        <dbReference type="Proteomes" id="UP000494172"/>
    </source>
</evidence>
<dbReference type="PANTHER" id="PTHR43004">
    <property type="entry name" value="TRK SYSTEM POTASSIUM UPTAKE PROTEIN"/>
    <property type="match status" value="1"/>
</dbReference>
<dbReference type="Pfam" id="PF21274">
    <property type="entry name" value="Rng_hyd_C"/>
    <property type="match status" value="1"/>
</dbReference>
<dbReference type="Gene3D" id="3.30.9.10">
    <property type="entry name" value="D-Amino Acid Oxidase, subunit A, domain 2"/>
    <property type="match status" value="1"/>
</dbReference>
<dbReference type="GO" id="GO:0016709">
    <property type="term" value="F:oxidoreductase activity, acting on paired donors, with incorporation or reduction of molecular oxygen, NAD(P)H as one donor, and incorporation of one atom of oxygen"/>
    <property type="evidence" value="ECO:0007669"/>
    <property type="project" value="UniProtKB-ARBA"/>
</dbReference>
<dbReference type="SUPFAM" id="SSF51905">
    <property type="entry name" value="FAD/NAD(P)-binding domain"/>
    <property type="match status" value="1"/>
</dbReference>
<evidence type="ECO:0000313" key="5">
    <source>
        <dbReference type="EMBL" id="VWC41700.1"/>
    </source>
</evidence>
<feature type="domain" description="FAD-binding" evidence="4">
    <location>
        <begin position="24"/>
        <end position="372"/>
    </location>
</feature>
<dbReference type="InterPro" id="IPR050641">
    <property type="entry name" value="RIFMO-like"/>
</dbReference>
<comment type="cofactor">
    <cofactor evidence="1">
        <name>FAD</name>
        <dbReference type="ChEBI" id="CHEBI:57692"/>
    </cofactor>
</comment>
<dbReference type="Gene3D" id="3.50.50.60">
    <property type="entry name" value="FAD/NAD(P)-binding domain"/>
    <property type="match status" value="1"/>
</dbReference>
<accession>A0A9Q9SR22</accession>
<dbReference type="GO" id="GO:0071949">
    <property type="term" value="F:FAD binding"/>
    <property type="evidence" value="ECO:0007669"/>
    <property type="project" value="InterPro"/>
</dbReference>
<dbReference type="Proteomes" id="UP000494172">
    <property type="component" value="Unassembled WGS sequence"/>
</dbReference>
<comment type="caution">
    <text evidence="5">The sequence shown here is derived from an EMBL/GenBank/DDBJ whole genome shotgun (WGS) entry which is preliminary data.</text>
</comment>
<dbReference type="AlphaFoldDB" id="A0A9Q9SR22"/>
<evidence type="ECO:0000256" key="2">
    <source>
        <dbReference type="ARBA" id="ARBA00022630"/>
    </source>
</evidence>
<evidence type="ECO:0000256" key="3">
    <source>
        <dbReference type="ARBA" id="ARBA00022827"/>
    </source>
</evidence>
<keyword evidence="5" id="KW-0503">Monooxygenase</keyword>
<dbReference type="PRINTS" id="PR00420">
    <property type="entry name" value="RNGMNOXGNASE"/>
</dbReference>
<evidence type="ECO:0000259" key="4">
    <source>
        <dbReference type="Pfam" id="PF01494"/>
    </source>
</evidence>
<dbReference type="Gene3D" id="3.40.30.120">
    <property type="match status" value="1"/>
</dbReference>
<name>A0A9Q9SR22_9BURK</name>
<dbReference type="InterPro" id="IPR002938">
    <property type="entry name" value="FAD-bd"/>
</dbReference>
<dbReference type="EMBL" id="CABVPX010000049">
    <property type="protein sequence ID" value="VWC41700.1"/>
    <property type="molecule type" value="Genomic_DNA"/>
</dbReference>
<reference evidence="5 6" key="1">
    <citation type="submission" date="2019-09" db="EMBL/GenBank/DDBJ databases">
        <authorList>
            <person name="Depoorter E."/>
        </authorList>
    </citation>
    <scope>NUCLEOTIDE SEQUENCE [LARGE SCALE GENOMIC DNA]</scope>
    <source>
        <strain evidence="5">LMG 24066</strain>
    </source>
</reference>
<keyword evidence="2" id="KW-0285">Flavoprotein</keyword>
<proteinExistence type="predicted"/>
<protein>
    <submittedName>
        <fullName evidence="5">Monooxygenase FAD-binding protein</fullName>
    </submittedName>
</protein>
<dbReference type="PANTHER" id="PTHR43004:SF19">
    <property type="entry name" value="BINDING MONOOXYGENASE, PUTATIVE (JCVI)-RELATED"/>
    <property type="match status" value="1"/>
</dbReference>
<sequence>MIDKLITDKFYAKVCPMPTSVTTTPVLIAGGGLVGLSAALFLQRLDVPFILVEKNTGVSSLPRARGIHLRTMELFRQAGVEDAVTDAAAGAWRQGAFGGARRGRTLVDAQPVIDIAAMQSKLAAIAPSPSRFTACPQTLIEPVLRRHVEARGGDVRFGHTLVSFSMTGDTVLATVRGPDGVEAGIEAAWLVGADGGGSFVRRHLGIDTVDTPAPQHFVNIFFHADLGRTVQGRTFSQCEVANATVRGLFLAMDNADKWSFHLEYDPVQGPPPDHALPGLVRAAIGLDDLGIDIRSHGTWNTGVRVATRYRSGRAFLCGDAAHVMPPWGGFNATTGIADAHNLAWKLAATLRGDADAALLDSYDSERRPLAVRNGHQALLRSDFYARFGIETDANRHVFAGLLDTGDVLLRHRYREAGDAPPDSVVQLQAQTGTRFPHAWIRRDGRQMSTLDLFGSGYVLLAGPAAPVASSGRASLSRANPAVLVAGRDFDFVDAATGWHASTALPDDGHVLVRPDGFVLYRSDEPPRD</sequence>
<keyword evidence="3" id="KW-0274">FAD</keyword>
<dbReference type="Pfam" id="PF01494">
    <property type="entry name" value="FAD_binding_3"/>
    <property type="match status" value="1"/>
</dbReference>